<feature type="transmembrane region" description="Helical" evidence="1">
    <location>
        <begin position="50"/>
        <end position="72"/>
    </location>
</feature>
<evidence type="ECO:0000256" key="1">
    <source>
        <dbReference type="SAM" id="Phobius"/>
    </source>
</evidence>
<dbReference type="RefSeq" id="WP_142102307.1">
    <property type="nucleotide sequence ID" value="NZ_VFPH01000001.1"/>
</dbReference>
<accession>A0A543GJC0</accession>
<reference evidence="3 4" key="1">
    <citation type="submission" date="2019-06" db="EMBL/GenBank/DDBJ databases">
        <title>Sequencing the genomes of 1000 actinobacteria strains.</title>
        <authorList>
            <person name="Klenk H.-P."/>
        </authorList>
    </citation>
    <scope>NUCLEOTIDE SEQUENCE [LARGE SCALE GENOMIC DNA]</scope>
    <source>
        <strain evidence="3 4">DSM 45511</strain>
    </source>
</reference>
<dbReference type="InterPro" id="IPR009936">
    <property type="entry name" value="DUF1468"/>
</dbReference>
<comment type="caution">
    <text evidence="3">The sequence shown here is derived from an EMBL/GenBank/DDBJ whole genome shotgun (WGS) entry which is preliminary data.</text>
</comment>
<protein>
    <submittedName>
        <fullName evidence="3">Putative tricarboxylic transport membrane protein</fullName>
    </submittedName>
</protein>
<keyword evidence="1" id="KW-0472">Membrane</keyword>
<dbReference type="Proteomes" id="UP000319818">
    <property type="component" value="Unassembled WGS sequence"/>
</dbReference>
<evidence type="ECO:0000313" key="4">
    <source>
        <dbReference type="Proteomes" id="UP000319818"/>
    </source>
</evidence>
<gene>
    <name evidence="3" type="ORF">FB388_3594</name>
</gene>
<proteinExistence type="predicted"/>
<dbReference type="Pfam" id="PF07331">
    <property type="entry name" value="TctB"/>
    <property type="match status" value="1"/>
</dbReference>
<keyword evidence="4" id="KW-1185">Reference proteome</keyword>
<keyword evidence="1" id="KW-0812">Transmembrane</keyword>
<feature type="domain" description="DUF1468" evidence="2">
    <location>
        <begin position="17"/>
        <end position="159"/>
    </location>
</feature>
<keyword evidence="1" id="KW-1133">Transmembrane helix</keyword>
<dbReference type="OrthoDB" id="5119225at2"/>
<sequence length="167" mass="16979">MSTVVPWLRERSELGVAALLLASGLLVLADVALAPRSGNAADPLGPNAVPILLGVLLLVLAALLTVDVLRGGHGEAEAGEDVDLAVPADKRTVLILAGVIVATAALIPLLGWPIAGTVLFWGATYALGSRAFPRDLLIAAGVSLTTWLVFDALLGVDLPGGPLMGLI</sequence>
<name>A0A543GJC0_9PSEU</name>
<organism evidence="3 4">
    <name type="scientific">Pseudonocardia cypriaca</name>
    <dbReference type="NCBI Taxonomy" id="882449"/>
    <lineage>
        <taxon>Bacteria</taxon>
        <taxon>Bacillati</taxon>
        <taxon>Actinomycetota</taxon>
        <taxon>Actinomycetes</taxon>
        <taxon>Pseudonocardiales</taxon>
        <taxon>Pseudonocardiaceae</taxon>
        <taxon>Pseudonocardia</taxon>
    </lineage>
</organism>
<dbReference type="AlphaFoldDB" id="A0A543GJC0"/>
<evidence type="ECO:0000259" key="2">
    <source>
        <dbReference type="Pfam" id="PF07331"/>
    </source>
</evidence>
<feature type="transmembrane region" description="Helical" evidence="1">
    <location>
        <begin position="136"/>
        <end position="156"/>
    </location>
</feature>
<feature type="transmembrane region" description="Helical" evidence="1">
    <location>
        <begin position="93"/>
        <end position="116"/>
    </location>
</feature>
<evidence type="ECO:0000313" key="3">
    <source>
        <dbReference type="EMBL" id="TQM46187.1"/>
    </source>
</evidence>
<dbReference type="EMBL" id="VFPH01000001">
    <property type="protein sequence ID" value="TQM46187.1"/>
    <property type="molecule type" value="Genomic_DNA"/>
</dbReference>